<evidence type="ECO:0000313" key="3">
    <source>
        <dbReference type="Proteomes" id="UP000887159"/>
    </source>
</evidence>
<evidence type="ECO:0000259" key="1">
    <source>
        <dbReference type="Pfam" id="PF14529"/>
    </source>
</evidence>
<keyword evidence="2" id="KW-0808">Transferase</keyword>
<dbReference type="Proteomes" id="UP000887159">
    <property type="component" value="Unassembled WGS sequence"/>
</dbReference>
<keyword evidence="3" id="KW-1185">Reference proteome</keyword>
<dbReference type="EMBL" id="BMAU01021212">
    <property type="protein sequence ID" value="GFX99518.1"/>
    <property type="molecule type" value="Genomic_DNA"/>
</dbReference>
<dbReference type="PANTHER" id="PTHR33273">
    <property type="entry name" value="DOMAIN-CONTAINING PROTEIN, PUTATIVE-RELATED"/>
    <property type="match status" value="1"/>
</dbReference>
<keyword evidence="2" id="KW-0695">RNA-directed DNA polymerase</keyword>
<dbReference type="Gene3D" id="3.60.10.10">
    <property type="entry name" value="Endonuclease/exonuclease/phosphatase"/>
    <property type="match status" value="1"/>
</dbReference>
<name>A0A8X6RR74_TRICX</name>
<comment type="caution">
    <text evidence="2">The sequence shown here is derived from an EMBL/GenBank/DDBJ whole genome shotgun (WGS) entry which is preliminary data.</text>
</comment>
<reference evidence="2" key="1">
    <citation type="submission" date="2020-08" db="EMBL/GenBank/DDBJ databases">
        <title>Multicomponent nature underlies the extraordinary mechanical properties of spider dragline silk.</title>
        <authorList>
            <person name="Kono N."/>
            <person name="Nakamura H."/>
            <person name="Mori M."/>
            <person name="Yoshida Y."/>
            <person name="Ohtoshi R."/>
            <person name="Malay A.D."/>
            <person name="Moran D.A.P."/>
            <person name="Tomita M."/>
            <person name="Numata K."/>
            <person name="Arakawa K."/>
        </authorList>
    </citation>
    <scope>NUCLEOTIDE SEQUENCE</scope>
</reference>
<keyword evidence="2" id="KW-0548">Nucleotidyltransferase</keyword>
<dbReference type="PANTHER" id="PTHR33273:SF2">
    <property type="entry name" value="ENDONUCLEASE_EXONUCLEASE_PHOSPHATASE DOMAIN-CONTAINING PROTEIN"/>
    <property type="match status" value="1"/>
</dbReference>
<proteinExistence type="predicted"/>
<gene>
    <name evidence="2" type="primary">X-elementORF2_638</name>
    <name evidence="2" type="ORF">TNCV_3039931</name>
</gene>
<feature type="domain" description="Endonuclease/exonuclease/phosphatase" evidence="1">
    <location>
        <begin position="3"/>
        <end position="115"/>
    </location>
</feature>
<sequence length="273" mass="31425">MNITISSIYRPPRSPTPVLISDLLKIFRNRPECLVVGDYNAKHRIWNQYVKSNAAGNTLYKFARNCGFTAPADPTMISNRRNGRNSTLDFGASCGLSNTHAQSIFDLSSDHNPVIFTLTPNSTYKHAHNCFTFTNRERFQNILSVTVPGNPRINDQDGIEHAVQNFTHLIQDSINQSSKIKFLTHQAYSIALQTRQKIKEKHRLKKLWQATRYPPTKIEMNKLQREIKRELKNIKDHAWDCDIEEANENPDALFKIINKKKTEADNLPSTYRL</sequence>
<evidence type="ECO:0000313" key="2">
    <source>
        <dbReference type="EMBL" id="GFX99518.1"/>
    </source>
</evidence>
<dbReference type="InterPro" id="IPR005135">
    <property type="entry name" value="Endo/exonuclease/phosphatase"/>
</dbReference>
<protein>
    <submittedName>
        <fullName evidence="2">Putative RNA-directed DNA polymerase from transposon X-element</fullName>
    </submittedName>
</protein>
<dbReference type="SUPFAM" id="SSF56219">
    <property type="entry name" value="DNase I-like"/>
    <property type="match status" value="1"/>
</dbReference>
<dbReference type="Pfam" id="PF14529">
    <property type="entry name" value="Exo_endo_phos_2"/>
    <property type="match status" value="1"/>
</dbReference>
<organism evidence="2 3">
    <name type="scientific">Trichonephila clavipes</name>
    <name type="common">Golden silk orbweaver</name>
    <name type="synonym">Nephila clavipes</name>
    <dbReference type="NCBI Taxonomy" id="2585209"/>
    <lineage>
        <taxon>Eukaryota</taxon>
        <taxon>Metazoa</taxon>
        <taxon>Ecdysozoa</taxon>
        <taxon>Arthropoda</taxon>
        <taxon>Chelicerata</taxon>
        <taxon>Arachnida</taxon>
        <taxon>Araneae</taxon>
        <taxon>Araneomorphae</taxon>
        <taxon>Entelegynae</taxon>
        <taxon>Araneoidea</taxon>
        <taxon>Nephilidae</taxon>
        <taxon>Trichonephila</taxon>
    </lineage>
</organism>
<dbReference type="InterPro" id="IPR036691">
    <property type="entry name" value="Endo/exonu/phosph_ase_sf"/>
</dbReference>
<accession>A0A8X6RR74</accession>
<dbReference type="GO" id="GO:0003964">
    <property type="term" value="F:RNA-directed DNA polymerase activity"/>
    <property type="evidence" value="ECO:0007669"/>
    <property type="project" value="UniProtKB-KW"/>
</dbReference>
<dbReference type="AlphaFoldDB" id="A0A8X6RR74"/>